<evidence type="ECO:0000313" key="1">
    <source>
        <dbReference type="EMBL" id="MBC5780354.1"/>
    </source>
</evidence>
<dbReference type="RefSeq" id="WP_186995248.1">
    <property type="nucleotide sequence ID" value="NZ_JACOQG010000021.1"/>
</dbReference>
<dbReference type="Proteomes" id="UP000649826">
    <property type="component" value="Unassembled WGS sequence"/>
</dbReference>
<name>A0ABR7IK50_9FIRM</name>
<comment type="caution">
    <text evidence="1">The sequence shown here is derived from an EMBL/GenBank/DDBJ whole genome shotgun (WGS) entry which is preliminary data.</text>
</comment>
<sequence>MAKIYQAMGYKATVRSAIHDKKSRYPSNMIMGSDHYNVEVIMNGRTYYLDATPGCGGVYLSSPKEVLESYIYGGDGWERIQ</sequence>
<dbReference type="EMBL" id="JACOQG010000021">
    <property type="protein sequence ID" value="MBC5780354.1"/>
    <property type="molecule type" value="Genomic_DNA"/>
</dbReference>
<organism evidence="1 2">
    <name type="scientific">Blautia difficilis</name>
    <dbReference type="NCBI Taxonomy" id="2763027"/>
    <lineage>
        <taxon>Bacteria</taxon>
        <taxon>Bacillati</taxon>
        <taxon>Bacillota</taxon>
        <taxon>Clostridia</taxon>
        <taxon>Lachnospirales</taxon>
        <taxon>Lachnospiraceae</taxon>
        <taxon>Blautia</taxon>
    </lineage>
</organism>
<proteinExistence type="predicted"/>
<dbReference type="InterPro" id="IPR038765">
    <property type="entry name" value="Papain-like_cys_pep_sf"/>
</dbReference>
<accession>A0ABR7IK50</accession>
<protein>
    <submittedName>
        <fullName evidence="1">Uncharacterized protein</fullName>
    </submittedName>
</protein>
<keyword evidence="2" id="KW-1185">Reference proteome</keyword>
<evidence type="ECO:0000313" key="2">
    <source>
        <dbReference type="Proteomes" id="UP000649826"/>
    </source>
</evidence>
<dbReference type="SUPFAM" id="SSF54001">
    <property type="entry name" value="Cysteine proteinases"/>
    <property type="match status" value="1"/>
</dbReference>
<reference evidence="1 2" key="1">
    <citation type="submission" date="2020-08" db="EMBL/GenBank/DDBJ databases">
        <title>Genome public.</title>
        <authorList>
            <person name="Liu C."/>
            <person name="Sun Q."/>
        </authorList>
    </citation>
    <scope>NUCLEOTIDE SEQUENCE [LARGE SCALE GENOMIC DNA]</scope>
    <source>
        <strain evidence="1 2">M29</strain>
    </source>
</reference>
<gene>
    <name evidence="1" type="ORF">H8Z82_12005</name>
</gene>